<evidence type="ECO:0000313" key="2">
    <source>
        <dbReference type="Proteomes" id="UP001165064"/>
    </source>
</evidence>
<evidence type="ECO:0000313" key="1">
    <source>
        <dbReference type="EMBL" id="GME76805.1"/>
    </source>
</evidence>
<keyword evidence="2" id="KW-1185">Reference proteome</keyword>
<sequence>MLGETLKRTNYADFELFQWFLKSFRKKPKLTVDVSGRPLCFFGLTPEMTLPIGLSLNYVQKRIFSVCDFEMLIFSTISTFSTIKSHLKFVNTLINMKPKKSCNSLDGHHWRANIIDGLSSNYSKAREDDIY</sequence>
<organism evidence="1 2">
    <name type="scientific">Ambrosiozyma monospora</name>
    <name type="common">Yeast</name>
    <name type="synonym">Endomycopsis monosporus</name>
    <dbReference type="NCBI Taxonomy" id="43982"/>
    <lineage>
        <taxon>Eukaryota</taxon>
        <taxon>Fungi</taxon>
        <taxon>Dikarya</taxon>
        <taxon>Ascomycota</taxon>
        <taxon>Saccharomycotina</taxon>
        <taxon>Pichiomycetes</taxon>
        <taxon>Pichiales</taxon>
        <taxon>Pichiaceae</taxon>
        <taxon>Ambrosiozyma</taxon>
    </lineage>
</organism>
<dbReference type="EMBL" id="BSXS01001643">
    <property type="protein sequence ID" value="GME76805.1"/>
    <property type="molecule type" value="Genomic_DNA"/>
</dbReference>
<accession>A0ACB5SZ68</accession>
<protein>
    <submittedName>
        <fullName evidence="1">Unnamed protein product</fullName>
    </submittedName>
</protein>
<reference evidence="1" key="1">
    <citation type="submission" date="2023-04" db="EMBL/GenBank/DDBJ databases">
        <title>Ambrosiozyma monospora NBRC 10751.</title>
        <authorList>
            <person name="Ichikawa N."/>
            <person name="Sato H."/>
            <person name="Tonouchi N."/>
        </authorList>
    </citation>
    <scope>NUCLEOTIDE SEQUENCE</scope>
    <source>
        <strain evidence="1">NBRC 10751</strain>
    </source>
</reference>
<comment type="caution">
    <text evidence="1">The sequence shown here is derived from an EMBL/GenBank/DDBJ whole genome shotgun (WGS) entry which is preliminary data.</text>
</comment>
<gene>
    <name evidence="1" type="ORF">Amon02_000277000</name>
</gene>
<proteinExistence type="predicted"/>
<name>A0ACB5SZ68_AMBMO</name>
<dbReference type="Proteomes" id="UP001165064">
    <property type="component" value="Unassembled WGS sequence"/>
</dbReference>